<name>A0ABW2JNU7_9ACTN</name>
<dbReference type="Proteomes" id="UP001596523">
    <property type="component" value="Unassembled WGS sequence"/>
</dbReference>
<keyword evidence="2" id="KW-1185">Reference proteome</keyword>
<proteinExistence type="predicted"/>
<protein>
    <submittedName>
        <fullName evidence="1">Uncharacterized protein</fullName>
    </submittedName>
</protein>
<sequence length="51" mass="5831">MLLDPDQEQEAVDHLFSLVVEFLDVRDDGEALARMYSEYSALKAESRGSRQ</sequence>
<dbReference type="EMBL" id="JBHTCF010000013">
    <property type="protein sequence ID" value="MFC7307826.1"/>
    <property type="molecule type" value="Genomic_DNA"/>
</dbReference>
<organism evidence="1 2">
    <name type="scientific">Streptomyces monticola</name>
    <dbReference type="NCBI Taxonomy" id="2666263"/>
    <lineage>
        <taxon>Bacteria</taxon>
        <taxon>Bacillati</taxon>
        <taxon>Actinomycetota</taxon>
        <taxon>Actinomycetes</taxon>
        <taxon>Kitasatosporales</taxon>
        <taxon>Streptomycetaceae</taxon>
        <taxon>Streptomyces</taxon>
    </lineage>
</organism>
<evidence type="ECO:0000313" key="1">
    <source>
        <dbReference type="EMBL" id="MFC7307826.1"/>
    </source>
</evidence>
<reference evidence="2" key="1">
    <citation type="journal article" date="2019" name="Int. J. Syst. Evol. Microbiol.">
        <title>The Global Catalogue of Microorganisms (GCM) 10K type strain sequencing project: providing services to taxonomists for standard genome sequencing and annotation.</title>
        <authorList>
            <consortium name="The Broad Institute Genomics Platform"/>
            <consortium name="The Broad Institute Genome Sequencing Center for Infectious Disease"/>
            <person name="Wu L."/>
            <person name="Ma J."/>
        </authorList>
    </citation>
    <scope>NUCLEOTIDE SEQUENCE [LARGE SCALE GENOMIC DNA]</scope>
    <source>
        <strain evidence="2">SYNS20</strain>
    </source>
</reference>
<gene>
    <name evidence="1" type="ORF">ACFQVC_26825</name>
</gene>
<comment type="caution">
    <text evidence="1">The sequence shown here is derived from an EMBL/GenBank/DDBJ whole genome shotgun (WGS) entry which is preliminary data.</text>
</comment>
<dbReference type="RefSeq" id="WP_381835254.1">
    <property type="nucleotide sequence ID" value="NZ_JBHTCF010000013.1"/>
</dbReference>
<accession>A0ABW2JNU7</accession>
<evidence type="ECO:0000313" key="2">
    <source>
        <dbReference type="Proteomes" id="UP001596523"/>
    </source>
</evidence>